<evidence type="ECO:0000259" key="8">
    <source>
        <dbReference type="PROSITE" id="PS50110"/>
    </source>
</evidence>
<evidence type="ECO:0000313" key="11">
    <source>
        <dbReference type="Proteomes" id="UP001144471"/>
    </source>
</evidence>
<evidence type="ECO:0000256" key="1">
    <source>
        <dbReference type="ARBA" id="ARBA00022553"/>
    </source>
</evidence>
<feature type="DNA-binding region" description="OmpR/PhoB-type" evidence="7">
    <location>
        <begin position="124"/>
        <end position="222"/>
    </location>
</feature>
<dbReference type="EMBL" id="BSDY01000002">
    <property type="protein sequence ID" value="GLI55143.1"/>
    <property type="molecule type" value="Genomic_DNA"/>
</dbReference>
<dbReference type="GO" id="GO:0006355">
    <property type="term" value="P:regulation of DNA-templated transcription"/>
    <property type="evidence" value="ECO:0007669"/>
    <property type="project" value="InterPro"/>
</dbReference>
<keyword evidence="11" id="KW-1185">Reference proteome</keyword>
<reference evidence="10" key="1">
    <citation type="submission" date="2022-12" db="EMBL/GenBank/DDBJ databases">
        <title>Reference genome sequencing for broad-spectrum identification of bacterial and archaeal isolates by mass spectrometry.</title>
        <authorList>
            <person name="Sekiguchi Y."/>
            <person name="Tourlousse D.M."/>
        </authorList>
    </citation>
    <scope>NUCLEOTIDE SEQUENCE</scope>
    <source>
        <strain evidence="10">10succ1</strain>
    </source>
</reference>
<dbReference type="InterPro" id="IPR039420">
    <property type="entry name" value="WalR-like"/>
</dbReference>
<dbReference type="InterPro" id="IPR036388">
    <property type="entry name" value="WH-like_DNA-bd_sf"/>
</dbReference>
<dbReference type="SMART" id="SM00862">
    <property type="entry name" value="Trans_reg_C"/>
    <property type="match status" value="1"/>
</dbReference>
<dbReference type="SMART" id="SM00448">
    <property type="entry name" value="REC"/>
    <property type="match status" value="1"/>
</dbReference>
<evidence type="ECO:0000256" key="6">
    <source>
        <dbReference type="PROSITE-ProRule" id="PRU00169"/>
    </source>
</evidence>
<evidence type="ECO:0000256" key="7">
    <source>
        <dbReference type="PROSITE-ProRule" id="PRU01091"/>
    </source>
</evidence>
<dbReference type="InterPro" id="IPR001789">
    <property type="entry name" value="Sig_transdc_resp-reg_receiver"/>
</dbReference>
<organism evidence="10 11">
    <name type="scientific">Propionigenium maris DSM 9537</name>
    <dbReference type="NCBI Taxonomy" id="1123000"/>
    <lineage>
        <taxon>Bacteria</taxon>
        <taxon>Fusobacteriati</taxon>
        <taxon>Fusobacteriota</taxon>
        <taxon>Fusobacteriia</taxon>
        <taxon>Fusobacteriales</taxon>
        <taxon>Fusobacteriaceae</taxon>
        <taxon>Propionigenium</taxon>
    </lineage>
</organism>
<dbReference type="PANTHER" id="PTHR48111">
    <property type="entry name" value="REGULATOR OF RPOS"/>
    <property type="match status" value="1"/>
</dbReference>
<dbReference type="PROSITE" id="PS51755">
    <property type="entry name" value="OMPR_PHOB"/>
    <property type="match status" value="1"/>
</dbReference>
<dbReference type="Gene3D" id="1.10.10.10">
    <property type="entry name" value="Winged helix-like DNA-binding domain superfamily/Winged helix DNA-binding domain"/>
    <property type="match status" value="1"/>
</dbReference>
<dbReference type="SUPFAM" id="SSF52172">
    <property type="entry name" value="CheY-like"/>
    <property type="match status" value="1"/>
</dbReference>
<keyword evidence="4 7" id="KW-0238">DNA-binding</keyword>
<evidence type="ECO:0000313" key="10">
    <source>
        <dbReference type="EMBL" id="GLI55143.1"/>
    </source>
</evidence>
<dbReference type="AlphaFoldDB" id="A0A9W6LM69"/>
<accession>A0A9W6LM69</accession>
<gene>
    <name evidence="10" type="ORF">PM10SUCC1_06580</name>
</gene>
<dbReference type="Proteomes" id="UP001144471">
    <property type="component" value="Unassembled WGS sequence"/>
</dbReference>
<dbReference type="InterPro" id="IPR011006">
    <property type="entry name" value="CheY-like_superfamily"/>
</dbReference>
<evidence type="ECO:0000256" key="5">
    <source>
        <dbReference type="ARBA" id="ARBA00023163"/>
    </source>
</evidence>
<dbReference type="GO" id="GO:0005829">
    <property type="term" value="C:cytosol"/>
    <property type="evidence" value="ECO:0007669"/>
    <property type="project" value="TreeGrafter"/>
</dbReference>
<protein>
    <submittedName>
        <fullName evidence="10">DNA-binding response regulator</fullName>
    </submittedName>
</protein>
<dbReference type="RefSeq" id="WP_281833417.1">
    <property type="nucleotide sequence ID" value="NZ_BSDY01000002.1"/>
</dbReference>
<dbReference type="PANTHER" id="PTHR48111:SF22">
    <property type="entry name" value="REGULATOR OF RPOS"/>
    <property type="match status" value="1"/>
</dbReference>
<keyword evidence="1 6" id="KW-0597">Phosphoprotein</keyword>
<evidence type="ECO:0000256" key="3">
    <source>
        <dbReference type="ARBA" id="ARBA00023015"/>
    </source>
</evidence>
<dbReference type="Gene3D" id="6.10.250.690">
    <property type="match status" value="1"/>
</dbReference>
<evidence type="ECO:0000259" key="9">
    <source>
        <dbReference type="PROSITE" id="PS51755"/>
    </source>
</evidence>
<dbReference type="CDD" id="cd00383">
    <property type="entry name" value="trans_reg_C"/>
    <property type="match status" value="1"/>
</dbReference>
<dbReference type="FunFam" id="1.10.10.10:FF:000005">
    <property type="entry name" value="Two-component system response regulator"/>
    <property type="match status" value="1"/>
</dbReference>
<feature type="domain" description="Response regulatory" evidence="8">
    <location>
        <begin position="2"/>
        <end position="116"/>
    </location>
</feature>
<keyword evidence="3" id="KW-0805">Transcription regulation</keyword>
<feature type="modified residue" description="4-aspartylphosphate" evidence="6">
    <location>
        <position position="51"/>
    </location>
</feature>
<feature type="domain" description="OmpR/PhoB-type" evidence="9">
    <location>
        <begin position="124"/>
        <end position="222"/>
    </location>
</feature>
<dbReference type="Pfam" id="PF00072">
    <property type="entry name" value="Response_reg"/>
    <property type="match status" value="1"/>
</dbReference>
<evidence type="ECO:0000256" key="2">
    <source>
        <dbReference type="ARBA" id="ARBA00023012"/>
    </source>
</evidence>
<dbReference type="GO" id="GO:0000156">
    <property type="term" value="F:phosphorelay response regulator activity"/>
    <property type="evidence" value="ECO:0007669"/>
    <property type="project" value="TreeGrafter"/>
</dbReference>
<dbReference type="Pfam" id="PF00486">
    <property type="entry name" value="Trans_reg_C"/>
    <property type="match status" value="1"/>
</dbReference>
<name>A0A9W6LM69_9FUSO</name>
<dbReference type="GO" id="GO:0032993">
    <property type="term" value="C:protein-DNA complex"/>
    <property type="evidence" value="ECO:0007669"/>
    <property type="project" value="TreeGrafter"/>
</dbReference>
<dbReference type="InterPro" id="IPR001867">
    <property type="entry name" value="OmpR/PhoB-type_DNA-bd"/>
</dbReference>
<proteinExistence type="predicted"/>
<evidence type="ECO:0000256" key="4">
    <source>
        <dbReference type="ARBA" id="ARBA00023125"/>
    </source>
</evidence>
<sequence length="222" mass="25202">MKVLVVEDELNILTYLKKGLTEAGYKVDVCEDGEDAVYMASINSYDLILLDVMIPKMNGIEVCKALRKEKNSAYIVLLSAKGEIGDKVAGLDAGADDYVTKPFAFAELLARLRAVLRRNSEDKESIIAAKDLTVNLLNREIRRGDKLIELTLKEFSLLEYFLRNKNLVLTRTMIAEKVWNIDFLTDTNVVDVYINHLRKKIDKDFDEKLIHTVRGVGYILKA</sequence>
<dbReference type="GO" id="GO:0000976">
    <property type="term" value="F:transcription cis-regulatory region binding"/>
    <property type="evidence" value="ECO:0007669"/>
    <property type="project" value="TreeGrafter"/>
</dbReference>
<dbReference type="FunFam" id="3.40.50.2300:FF:000001">
    <property type="entry name" value="DNA-binding response regulator PhoB"/>
    <property type="match status" value="1"/>
</dbReference>
<keyword evidence="5" id="KW-0804">Transcription</keyword>
<keyword evidence="2" id="KW-0902">Two-component regulatory system</keyword>
<comment type="caution">
    <text evidence="10">The sequence shown here is derived from an EMBL/GenBank/DDBJ whole genome shotgun (WGS) entry which is preliminary data.</text>
</comment>
<dbReference type="PROSITE" id="PS50110">
    <property type="entry name" value="RESPONSE_REGULATORY"/>
    <property type="match status" value="1"/>
</dbReference>
<dbReference type="Gene3D" id="3.40.50.2300">
    <property type="match status" value="1"/>
</dbReference>